<dbReference type="OrthoDB" id="257668at2"/>
<dbReference type="PANTHER" id="PTHR43133">
    <property type="entry name" value="RNA POLYMERASE ECF-TYPE SIGMA FACTO"/>
    <property type="match status" value="1"/>
</dbReference>
<evidence type="ECO:0000259" key="4">
    <source>
        <dbReference type="Pfam" id="PF04542"/>
    </source>
</evidence>
<feature type="domain" description="RNA polymerase sigma-70 region 2" evidence="4">
    <location>
        <begin position="26"/>
        <end position="94"/>
    </location>
</feature>
<keyword evidence="2" id="KW-0731">Sigma factor</keyword>
<reference evidence="5 6" key="1">
    <citation type="submission" date="2019-02" db="EMBL/GenBank/DDBJ databases">
        <title>Deep-cultivation of Planctomycetes and their phenomic and genomic characterization uncovers novel biology.</title>
        <authorList>
            <person name="Wiegand S."/>
            <person name="Jogler M."/>
            <person name="Boedeker C."/>
            <person name="Pinto D."/>
            <person name="Vollmers J."/>
            <person name="Rivas-Marin E."/>
            <person name="Kohn T."/>
            <person name="Peeters S.H."/>
            <person name="Heuer A."/>
            <person name="Rast P."/>
            <person name="Oberbeckmann S."/>
            <person name="Bunk B."/>
            <person name="Jeske O."/>
            <person name="Meyerdierks A."/>
            <person name="Storesund J.E."/>
            <person name="Kallscheuer N."/>
            <person name="Luecker S."/>
            <person name="Lage O.M."/>
            <person name="Pohl T."/>
            <person name="Merkel B.J."/>
            <person name="Hornburger P."/>
            <person name="Mueller R.-W."/>
            <person name="Bruemmer F."/>
            <person name="Labrenz M."/>
            <person name="Spormann A.M."/>
            <person name="Op den Camp H."/>
            <person name="Overmann J."/>
            <person name="Amann R."/>
            <person name="Jetten M.S.M."/>
            <person name="Mascher T."/>
            <person name="Medema M.H."/>
            <person name="Devos D.P."/>
            <person name="Kaster A.-K."/>
            <person name="Ovreas L."/>
            <person name="Rohde M."/>
            <person name="Galperin M.Y."/>
            <person name="Jogler C."/>
        </authorList>
    </citation>
    <scope>NUCLEOTIDE SEQUENCE [LARGE SCALE GENOMIC DNA]</scope>
    <source>
        <strain evidence="5 6">Pla175</strain>
    </source>
</reference>
<dbReference type="InterPro" id="IPR039425">
    <property type="entry name" value="RNA_pol_sigma-70-like"/>
</dbReference>
<name>A0A518DI75_9BACT</name>
<dbReference type="Pfam" id="PF04542">
    <property type="entry name" value="Sigma70_r2"/>
    <property type="match status" value="1"/>
</dbReference>
<proteinExistence type="predicted"/>
<evidence type="ECO:0000256" key="3">
    <source>
        <dbReference type="ARBA" id="ARBA00023163"/>
    </source>
</evidence>
<accession>A0A518DI75</accession>
<dbReference type="NCBIfam" id="TIGR02937">
    <property type="entry name" value="sigma70-ECF"/>
    <property type="match status" value="1"/>
</dbReference>
<dbReference type="InterPro" id="IPR007627">
    <property type="entry name" value="RNA_pol_sigma70_r2"/>
</dbReference>
<protein>
    <submittedName>
        <fullName evidence="5">ECF RNA polymerase sigma factor SigW</fullName>
    </submittedName>
</protein>
<dbReference type="GO" id="GO:0016987">
    <property type="term" value="F:sigma factor activity"/>
    <property type="evidence" value="ECO:0007669"/>
    <property type="project" value="UniProtKB-KW"/>
</dbReference>
<dbReference type="InterPro" id="IPR013325">
    <property type="entry name" value="RNA_pol_sigma_r2"/>
</dbReference>
<keyword evidence="1" id="KW-0805">Transcription regulation</keyword>
<sequence>MIEPTRPDLLLVQSIRRGEPDAWRRLIDEYEGRLLAFVQSRLRNRATSEDVVQETFIGFLTSLPNYDSRRPLEGWLFSIAAHKLTDSLRREGRRPALPLSSGFGAGSDAGWDMPGPARPASSIARSGERRGLEEEALAGALEEELSRWRDKGDFAKVKCMELLFTRGVANKDAAELLGLSEQQVANYKYDFLDRIKSLVRRQGLSDDVFPELQD</sequence>
<evidence type="ECO:0000313" key="5">
    <source>
        <dbReference type="EMBL" id="QDU91179.1"/>
    </source>
</evidence>
<dbReference type="GO" id="GO:0006352">
    <property type="term" value="P:DNA-templated transcription initiation"/>
    <property type="evidence" value="ECO:0007669"/>
    <property type="project" value="InterPro"/>
</dbReference>
<evidence type="ECO:0000256" key="2">
    <source>
        <dbReference type="ARBA" id="ARBA00023082"/>
    </source>
</evidence>
<dbReference type="Proteomes" id="UP000317429">
    <property type="component" value="Chromosome"/>
</dbReference>
<dbReference type="KEGG" id="pnd:Pla175_45990"/>
<dbReference type="RefSeq" id="WP_145291052.1">
    <property type="nucleotide sequence ID" value="NZ_CP036291.1"/>
</dbReference>
<dbReference type="EMBL" id="CP036291">
    <property type="protein sequence ID" value="QDU91179.1"/>
    <property type="molecule type" value="Genomic_DNA"/>
</dbReference>
<evidence type="ECO:0000256" key="1">
    <source>
        <dbReference type="ARBA" id="ARBA00023015"/>
    </source>
</evidence>
<organism evidence="5 6">
    <name type="scientific">Pirellulimonas nuda</name>
    <dbReference type="NCBI Taxonomy" id="2528009"/>
    <lineage>
        <taxon>Bacteria</taxon>
        <taxon>Pseudomonadati</taxon>
        <taxon>Planctomycetota</taxon>
        <taxon>Planctomycetia</taxon>
        <taxon>Pirellulales</taxon>
        <taxon>Lacipirellulaceae</taxon>
        <taxon>Pirellulimonas</taxon>
    </lineage>
</organism>
<dbReference type="InterPro" id="IPR014284">
    <property type="entry name" value="RNA_pol_sigma-70_dom"/>
</dbReference>
<keyword evidence="3" id="KW-0804">Transcription</keyword>
<dbReference type="PANTHER" id="PTHR43133:SF62">
    <property type="entry name" value="RNA POLYMERASE SIGMA FACTOR SIGZ"/>
    <property type="match status" value="1"/>
</dbReference>
<dbReference type="SUPFAM" id="SSF88946">
    <property type="entry name" value="Sigma2 domain of RNA polymerase sigma factors"/>
    <property type="match status" value="1"/>
</dbReference>
<evidence type="ECO:0000313" key="6">
    <source>
        <dbReference type="Proteomes" id="UP000317429"/>
    </source>
</evidence>
<keyword evidence="6" id="KW-1185">Reference proteome</keyword>
<gene>
    <name evidence="5" type="primary">sigW_7</name>
    <name evidence="5" type="ORF">Pla175_45990</name>
</gene>
<dbReference type="AlphaFoldDB" id="A0A518DI75"/>
<dbReference type="Gene3D" id="1.10.1740.10">
    <property type="match status" value="1"/>
</dbReference>